<feature type="region of interest" description="Disordered" evidence="1">
    <location>
        <begin position="1"/>
        <end position="25"/>
    </location>
</feature>
<reference evidence="2 3" key="1">
    <citation type="journal article" date="2016" name="DNA Res.">
        <title>Genome sequence of Aspergillus luchuensis NBRC 4314.</title>
        <authorList>
            <person name="Yamada O."/>
            <person name="Machida M."/>
            <person name="Hosoyama A."/>
            <person name="Goto M."/>
            <person name="Takahashi T."/>
            <person name="Futagami T."/>
            <person name="Yamagata Y."/>
            <person name="Takeuchi M."/>
            <person name="Kobayashi T."/>
            <person name="Koike H."/>
            <person name="Abe K."/>
            <person name="Asai K."/>
            <person name="Arita M."/>
            <person name="Fujita N."/>
            <person name="Fukuda K."/>
            <person name="Higa K."/>
            <person name="Horikawa H."/>
            <person name="Ishikawa T."/>
            <person name="Jinno K."/>
            <person name="Kato Y."/>
            <person name="Kirimura K."/>
            <person name="Mizutani O."/>
            <person name="Nakasone K."/>
            <person name="Sano M."/>
            <person name="Shiraishi Y."/>
            <person name="Tsukahara M."/>
            <person name="Gomi K."/>
        </authorList>
    </citation>
    <scope>NUCLEOTIDE SEQUENCE [LARGE SCALE GENOMIC DNA]</scope>
    <source>
        <strain evidence="2 3">RIB 2604</strain>
    </source>
</reference>
<evidence type="ECO:0000313" key="2">
    <source>
        <dbReference type="EMBL" id="GAT21235.1"/>
    </source>
</evidence>
<reference evidence="3" key="2">
    <citation type="submission" date="2016-02" db="EMBL/GenBank/DDBJ databases">
        <title>Genome sequencing of Aspergillus luchuensis NBRC 4314.</title>
        <authorList>
            <person name="Yamada O."/>
        </authorList>
    </citation>
    <scope>NUCLEOTIDE SEQUENCE [LARGE SCALE GENOMIC DNA]</scope>
    <source>
        <strain evidence="3">RIB 2604</strain>
    </source>
</reference>
<name>A0A146F552_ASPKA</name>
<comment type="caution">
    <text evidence="2">The sequence shown here is derived from an EMBL/GenBank/DDBJ whole genome shotgun (WGS) entry which is preliminary data.</text>
</comment>
<gene>
    <name evidence="2" type="ORF">RIB2604_01001220</name>
</gene>
<protein>
    <submittedName>
        <fullName evidence="2">Similar to An18g00680</fullName>
    </submittedName>
</protein>
<dbReference type="EMBL" id="BCWF01000010">
    <property type="protein sequence ID" value="GAT21235.1"/>
    <property type="molecule type" value="Genomic_DNA"/>
</dbReference>
<sequence>MSESEGATGMDAERTTRLTGNGFLMPEWGQDETAIRAGGDHPVGDALQSGMAALFIGRAGANLGRPHGFSQQ</sequence>
<accession>A0A146F552</accession>
<dbReference type="Proteomes" id="UP000075230">
    <property type="component" value="Unassembled WGS sequence"/>
</dbReference>
<proteinExistence type="predicted"/>
<organism evidence="2 3">
    <name type="scientific">Aspergillus kawachii</name>
    <name type="common">White koji mold</name>
    <name type="synonym">Aspergillus awamori var. kawachi</name>
    <dbReference type="NCBI Taxonomy" id="1069201"/>
    <lineage>
        <taxon>Eukaryota</taxon>
        <taxon>Fungi</taxon>
        <taxon>Dikarya</taxon>
        <taxon>Ascomycota</taxon>
        <taxon>Pezizomycotina</taxon>
        <taxon>Eurotiomycetes</taxon>
        <taxon>Eurotiomycetidae</taxon>
        <taxon>Eurotiales</taxon>
        <taxon>Aspergillaceae</taxon>
        <taxon>Aspergillus</taxon>
        <taxon>Aspergillus subgen. Circumdati</taxon>
    </lineage>
</organism>
<evidence type="ECO:0000256" key="1">
    <source>
        <dbReference type="SAM" id="MobiDB-lite"/>
    </source>
</evidence>
<dbReference type="AlphaFoldDB" id="A0A146F552"/>
<evidence type="ECO:0000313" key="3">
    <source>
        <dbReference type="Proteomes" id="UP000075230"/>
    </source>
</evidence>